<dbReference type="STRING" id="39962.Lmor_1122"/>
<organism evidence="2 4">
    <name type="scientific">Legionella moravica</name>
    <dbReference type="NCBI Taxonomy" id="39962"/>
    <lineage>
        <taxon>Bacteria</taxon>
        <taxon>Pseudomonadati</taxon>
        <taxon>Pseudomonadota</taxon>
        <taxon>Gammaproteobacteria</taxon>
        <taxon>Legionellales</taxon>
        <taxon>Legionellaceae</taxon>
        <taxon>Legionella</taxon>
    </lineage>
</organism>
<evidence type="ECO:0000313" key="2">
    <source>
        <dbReference type="EMBL" id="STX62805.1"/>
    </source>
</evidence>
<sequence>MVWTNEQLIVRGNLKSHMYVSELVIILMIVHSSCIYEKTRHSCDSLEPNATGSICSTSLLIIYEAIPQSEDPGTRSV</sequence>
<protein>
    <submittedName>
        <fullName evidence="2">Uncharacterized protein</fullName>
    </submittedName>
</protein>
<keyword evidence="3" id="KW-1185">Reference proteome</keyword>
<dbReference type="EMBL" id="LNYN01000014">
    <property type="protein sequence ID" value="KTD35675.1"/>
    <property type="molecule type" value="Genomic_DNA"/>
</dbReference>
<gene>
    <name evidence="1" type="ORF">Lmor_1122</name>
    <name evidence="2" type="ORF">NCTC12239_01744</name>
</gene>
<reference evidence="2 4" key="2">
    <citation type="submission" date="2018-06" db="EMBL/GenBank/DDBJ databases">
        <authorList>
            <consortium name="Pathogen Informatics"/>
            <person name="Doyle S."/>
        </authorList>
    </citation>
    <scope>NUCLEOTIDE SEQUENCE [LARGE SCALE GENOMIC DNA]</scope>
    <source>
        <strain evidence="2 4">NCTC12239</strain>
    </source>
</reference>
<dbReference type="AlphaFoldDB" id="A0A378JVR9"/>
<evidence type="ECO:0000313" key="1">
    <source>
        <dbReference type="EMBL" id="KTD35675.1"/>
    </source>
</evidence>
<dbReference type="EMBL" id="UGOG01000001">
    <property type="protein sequence ID" value="STX62805.1"/>
    <property type="molecule type" value="Genomic_DNA"/>
</dbReference>
<dbReference type="Proteomes" id="UP000054985">
    <property type="component" value="Unassembled WGS sequence"/>
</dbReference>
<name>A0A378JVR9_9GAMM</name>
<reference evidence="1 3" key="1">
    <citation type="submission" date="2015-11" db="EMBL/GenBank/DDBJ databases">
        <title>Genomic analysis of 38 Legionella species identifies large and diverse effector repertoires.</title>
        <authorList>
            <person name="Burstein D."/>
            <person name="Amaro F."/>
            <person name="Zusman T."/>
            <person name="Lifshitz Z."/>
            <person name="Cohen O."/>
            <person name="Gilbert J.A."/>
            <person name="Pupko T."/>
            <person name="Shuman H.A."/>
            <person name="Segal G."/>
        </authorList>
    </citation>
    <scope>NUCLEOTIDE SEQUENCE [LARGE SCALE GENOMIC DNA]</scope>
    <source>
        <strain evidence="1 3">ATCC 43877</strain>
    </source>
</reference>
<evidence type="ECO:0000313" key="3">
    <source>
        <dbReference type="Proteomes" id="UP000054985"/>
    </source>
</evidence>
<accession>A0A378JVR9</accession>
<proteinExistence type="predicted"/>
<evidence type="ECO:0000313" key="4">
    <source>
        <dbReference type="Proteomes" id="UP000254040"/>
    </source>
</evidence>
<dbReference type="Proteomes" id="UP000254040">
    <property type="component" value="Unassembled WGS sequence"/>
</dbReference>